<proteinExistence type="predicted"/>
<feature type="domain" description="TRASH" evidence="1">
    <location>
        <begin position="42"/>
        <end position="79"/>
    </location>
</feature>
<dbReference type="Proteomes" id="UP000324298">
    <property type="component" value="Unassembled WGS sequence"/>
</dbReference>
<gene>
    <name evidence="2" type="ORF">ET418_11395</name>
</gene>
<name>A0A5A9XGM5_9BACT</name>
<dbReference type="OrthoDB" id="3078737at2"/>
<sequence>MRLLIWGLLIYVGYRVVVALTKGKEKETKTSEKREAAVTHRDPVCGVYVSEDDAVVGRLEGERHYFCSMNCLEKFREQLDHKPS</sequence>
<keyword evidence="3" id="KW-1185">Reference proteome</keyword>
<reference evidence="2 3" key="1">
    <citation type="submission" date="2019-04" db="EMBL/GenBank/DDBJ databases">
        <title>Geobacter ruber sp. nov., ferric-reducing bacteria isolated from paddy soil.</title>
        <authorList>
            <person name="Xu Z."/>
            <person name="Masuda Y."/>
            <person name="Itoh H."/>
            <person name="Senoo K."/>
        </authorList>
    </citation>
    <scope>NUCLEOTIDE SEQUENCE [LARGE SCALE GENOMIC DNA]</scope>
    <source>
        <strain evidence="2 3">Red88</strain>
    </source>
</reference>
<dbReference type="SMART" id="SM00746">
    <property type="entry name" value="TRASH"/>
    <property type="match status" value="1"/>
</dbReference>
<organism evidence="2 3">
    <name type="scientific">Oryzomonas rubra</name>
    <dbReference type="NCBI Taxonomy" id="2509454"/>
    <lineage>
        <taxon>Bacteria</taxon>
        <taxon>Pseudomonadati</taxon>
        <taxon>Thermodesulfobacteriota</taxon>
        <taxon>Desulfuromonadia</taxon>
        <taxon>Geobacterales</taxon>
        <taxon>Geobacteraceae</taxon>
        <taxon>Oryzomonas</taxon>
    </lineage>
</organism>
<dbReference type="InterPro" id="IPR011017">
    <property type="entry name" value="TRASH_dom"/>
</dbReference>
<dbReference type="EMBL" id="SRSD01000006">
    <property type="protein sequence ID" value="KAA0891448.1"/>
    <property type="molecule type" value="Genomic_DNA"/>
</dbReference>
<evidence type="ECO:0000313" key="2">
    <source>
        <dbReference type="EMBL" id="KAA0891448.1"/>
    </source>
</evidence>
<protein>
    <submittedName>
        <fullName evidence="2">YHS domain-containing protein</fullName>
    </submittedName>
</protein>
<evidence type="ECO:0000259" key="1">
    <source>
        <dbReference type="SMART" id="SM00746"/>
    </source>
</evidence>
<accession>A0A5A9XGM5</accession>
<evidence type="ECO:0000313" key="3">
    <source>
        <dbReference type="Proteomes" id="UP000324298"/>
    </source>
</evidence>
<comment type="caution">
    <text evidence="2">The sequence shown here is derived from an EMBL/GenBank/DDBJ whole genome shotgun (WGS) entry which is preliminary data.</text>
</comment>
<dbReference type="AlphaFoldDB" id="A0A5A9XGM5"/>